<dbReference type="GO" id="GO:0015036">
    <property type="term" value="F:disulfide oxidoreductase activity"/>
    <property type="evidence" value="ECO:0007669"/>
    <property type="project" value="UniProtKB-ARBA"/>
</dbReference>
<dbReference type="InterPro" id="IPR001853">
    <property type="entry name" value="DSBA-like_thioredoxin_dom"/>
</dbReference>
<dbReference type="EMBL" id="FPKH01000008">
    <property type="protein sequence ID" value="SFY23893.1"/>
    <property type="molecule type" value="Genomic_DNA"/>
</dbReference>
<evidence type="ECO:0000259" key="10">
    <source>
        <dbReference type="PROSITE" id="PS51352"/>
    </source>
</evidence>
<dbReference type="InterPro" id="IPR050824">
    <property type="entry name" value="Thiol_disulfide_DsbA"/>
</dbReference>
<dbReference type="CDD" id="cd03019">
    <property type="entry name" value="DsbA_DsbA"/>
    <property type="match status" value="1"/>
</dbReference>
<dbReference type="PROSITE" id="PS51352">
    <property type="entry name" value="THIOREDOXIN_2"/>
    <property type="match status" value="1"/>
</dbReference>
<dbReference type="Pfam" id="PF01323">
    <property type="entry name" value="DSBA"/>
    <property type="match status" value="1"/>
</dbReference>
<feature type="signal peptide" evidence="9">
    <location>
        <begin position="1"/>
        <end position="22"/>
    </location>
</feature>
<accession>A0A031GY50</accession>
<evidence type="ECO:0000313" key="13">
    <source>
        <dbReference type="Proteomes" id="UP000182489"/>
    </source>
</evidence>
<evidence type="ECO:0000256" key="7">
    <source>
        <dbReference type="PIRNR" id="PIRNR001488"/>
    </source>
</evidence>
<dbReference type="InterPro" id="IPR023205">
    <property type="entry name" value="DsbA/DsbL"/>
</dbReference>
<dbReference type="EMBL" id="VDGE01000008">
    <property type="protein sequence ID" value="TNC75422.1"/>
    <property type="molecule type" value="Genomic_DNA"/>
</dbReference>
<reference evidence="11 13" key="1">
    <citation type="submission" date="2016-11" db="EMBL/GenBank/DDBJ databases">
        <authorList>
            <person name="Varghese N."/>
            <person name="Submissions S."/>
        </authorList>
    </citation>
    <scope>NUCLEOTIDE SEQUENCE [LARGE SCALE GENOMIC DNA]</scope>
    <source>
        <strain evidence="11 13">NFR18</strain>
    </source>
</reference>
<reference evidence="12 14" key="2">
    <citation type="submission" date="2019-06" db="EMBL/GenBank/DDBJ databases">
        <title>Genome sequence of Janthinobacterium lividum UCD_MED1.</title>
        <authorList>
            <person name="De Leon M.E."/>
            <person name="Jospin G."/>
        </authorList>
    </citation>
    <scope>NUCLEOTIDE SEQUENCE [LARGE SCALE GENOMIC DNA]</scope>
    <source>
        <strain evidence="12 14">UCD_MED1</strain>
    </source>
</reference>
<keyword evidence="4 7" id="KW-0574">Periplasm</keyword>
<dbReference type="Proteomes" id="UP000305681">
    <property type="component" value="Unassembled WGS sequence"/>
</dbReference>
<evidence type="ECO:0000256" key="8">
    <source>
        <dbReference type="PIRSR" id="PIRSR001488-1"/>
    </source>
</evidence>
<comment type="subcellular location">
    <subcellularLocation>
        <location evidence="1 7">Periplasm</location>
    </subcellularLocation>
</comment>
<evidence type="ECO:0000256" key="4">
    <source>
        <dbReference type="ARBA" id="ARBA00022764"/>
    </source>
</evidence>
<evidence type="ECO:0000256" key="2">
    <source>
        <dbReference type="ARBA" id="ARBA00005791"/>
    </source>
</evidence>
<dbReference type="Proteomes" id="UP000182489">
    <property type="component" value="Unassembled WGS sequence"/>
</dbReference>
<dbReference type="InterPro" id="IPR013766">
    <property type="entry name" value="Thioredoxin_domain"/>
</dbReference>
<evidence type="ECO:0000256" key="5">
    <source>
        <dbReference type="ARBA" id="ARBA00023157"/>
    </source>
</evidence>
<feature type="chain" id="PRO_5044051162" description="Thiol:disulfide interchange protein" evidence="9">
    <location>
        <begin position="23"/>
        <end position="223"/>
    </location>
</feature>
<dbReference type="AlphaFoldDB" id="A0A031GY50"/>
<evidence type="ECO:0000313" key="14">
    <source>
        <dbReference type="Proteomes" id="UP000305681"/>
    </source>
</evidence>
<keyword evidence="6" id="KW-0676">Redox-active center</keyword>
<comment type="similarity">
    <text evidence="2">Belongs to the thioredoxin family. DsbA subfamily.</text>
</comment>
<dbReference type="PANTHER" id="PTHR35891">
    <property type="entry name" value="THIOL:DISULFIDE INTERCHANGE PROTEIN DSBA"/>
    <property type="match status" value="1"/>
</dbReference>
<proteinExistence type="inferred from homology"/>
<evidence type="ECO:0000313" key="12">
    <source>
        <dbReference type="EMBL" id="TNC75422.1"/>
    </source>
</evidence>
<evidence type="ECO:0000313" key="11">
    <source>
        <dbReference type="EMBL" id="SFY23893.1"/>
    </source>
</evidence>
<dbReference type="InterPro" id="IPR017937">
    <property type="entry name" value="Thioredoxin_CS"/>
</dbReference>
<sequence length="223" mass="24878">MRFLKNILIAAALCTAAMGASASPADPKNGVEYETLPTPQATESGKKIEVTEFFAYYCPHCNVLEPQLAAWVKKQGDNIVFKRVHVSRDESVAPQQRLFFTLQAMGLVDKLHTSVFHAMHVERNRLNTDDAVFDFVAKQGVDRQKFIDTYRSMGISARVRRADAMMQGYNVTFWPMIAIDGRYITSPSQADQGSKSAKNEEQLNAQALTVMDVLVAKAKAEKK</sequence>
<dbReference type="eggNOG" id="COG1651">
    <property type="taxonomic scope" value="Bacteria"/>
</dbReference>
<keyword evidence="5 7" id="KW-1015">Disulfide bond</keyword>
<name>A0A031GY50_9BURK</name>
<dbReference type="OrthoDB" id="9784896at2"/>
<gene>
    <name evidence="12" type="ORF">FHI69_20185</name>
    <name evidence="11" type="ORF">SAMN03097694_5256</name>
</gene>
<dbReference type="Gene3D" id="3.40.30.10">
    <property type="entry name" value="Glutaredoxin"/>
    <property type="match status" value="2"/>
</dbReference>
<feature type="domain" description="Thioredoxin" evidence="10">
    <location>
        <begin position="11"/>
        <end position="167"/>
    </location>
</feature>
<dbReference type="PROSITE" id="PS00194">
    <property type="entry name" value="THIOREDOXIN_1"/>
    <property type="match status" value="1"/>
</dbReference>
<dbReference type="PANTHER" id="PTHR35891:SF3">
    <property type="entry name" value="THIOL:DISULFIDE INTERCHANGE PROTEIN DSBL"/>
    <property type="match status" value="1"/>
</dbReference>
<keyword evidence="3 9" id="KW-0732">Signal</keyword>
<feature type="disulfide bond" description="Redox-active" evidence="8">
    <location>
        <begin position="58"/>
        <end position="61"/>
    </location>
</feature>
<protein>
    <recommendedName>
        <fullName evidence="7">Thiol:disulfide interchange protein</fullName>
    </recommendedName>
</protein>
<evidence type="ECO:0000256" key="6">
    <source>
        <dbReference type="ARBA" id="ARBA00023284"/>
    </source>
</evidence>
<dbReference type="SUPFAM" id="SSF52833">
    <property type="entry name" value="Thioredoxin-like"/>
    <property type="match status" value="1"/>
</dbReference>
<comment type="caution">
    <text evidence="12">The sequence shown here is derived from an EMBL/GenBank/DDBJ whole genome shotgun (WGS) entry which is preliminary data.</text>
</comment>
<dbReference type="PIRSF" id="PIRSF001488">
    <property type="entry name" value="Tdi_protein"/>
    <property type="match status" value="1"/>
</dbReference>
<evidence type="ECO:0000256" key="9">
    <source>
        <dbReference type="SAM" id="SignalP"/>
    </source>
</evidence>
<dbReference type="RefSeq" id="WP_034749335.1">
    <property type="nucleotide sequence ID" value="NZ_FPKH01000008.1"/>
</dbReference>
<evidence type="ECO:0000256" key="1">
    <source>
        <dbReference type="ARBA" id="ARBA00004418"/>
    </source>
</evidence>
<organism evidence="12 14">
    <name type="scientific">Janthinobacterium lividum</name>
    <dbReference type="NCBI Taxonomy" id="29581"/>
    <lineage>
        <taxon>Bacteria</taxon>
        <taxon>Pseudomonadati</taxon>
        <taxon>Pseudomonadota</taxon>
        <taxon>Betaproteobacteria</taxon>
        <taxon>Burkholderiales</taxon>
        <taxon>Oxalobacteraceae</taxon>
        <taxon>Janthinobacterium</taxon>
    </lineage>
</organism>
<dbReference type="InterPro" id="IPR036249">
    <property type="entry name" value="Thioredoxin-like_sf"/>
</dbReference>
<evidence type="ECO:0000256" key="3">
    <source>
        <dbReference type="ARBA" id="ARBA00022729"/>
    </source>
</evidence>
<dbReference type="GO" id="GO:0042597">
    <property type="term" value="C:periplasmic space"/>
    <property type="evidence" value="ECO:0007669"/>
    <property type="project" value="UniProtKB-SubCell"/>
</dbReference>